<keyword evidence="4" id="KW-1185">Reference proteome</keyword>
<reference evidence="3" key="1">
    <citation type="submission" date="2020-12" db="EMBL/GenBank/DDBJ databases">
        <title>Ramlibacter sp. nov., isolated from a freshwater alga, Cryptomonas.</title>
        <authorList>
            <person name="Kim H.M."/>
            <person name="Jeon C.O."/>
        </authorList>
    </citation>
    <scope>NUCLEOTIDE SEQUENCE</scope>
    <source>
        <strain evidence="3">CrO1</strain>
    </source>
</reference>
<dbReference type="PANTHER" id="PTHR32309:SF31">
    <property type="entry name" value="CAPSULAR EXOPOLYSACCHARIDE FAMILY"/>
    <property type="match status" value="1"/>
</dbReference>
<dbReference type="AlphaFoldDB" id="A0A934UPL1"/>
<organism evidence="3 4">
    <name type="scientific">Ramlibacter algicola</name>
    <dbReference type="NCBI Taxonomy" id="2795217"/>
    <lineage>
        <taxon>Bacteria</taxon>
        <taxon>Pseudomonadati</taxon>
        <taxon>Pseudomonadota</taxon>
        <taxon>Betaproteobacteria</taxon>
        <taxon>Burkholderiales</taxon>
        <taxon>Comamonadaceae</taxon>
        <taxon>Ramlibacter</taxon>
    </lineage>
</organism>
<keyword evidence="2" id="KW-1133">Transmembrane helix</keyword>
<gene>
    <name evidence="3" type="ORF">I8E28_03645</name>
</gene>
<evidence type="ECO:0000256" key="2">
    <source>
        <dbReference type="SAM" id="Phobius"/>
    </source>
</evidence>
<keyword evidence="2" id="KW-0812">Transmembrane</keyword>
<sequence>MTIQHFFLALRYRWRVALAIWVAAVLLIVVGASLLMPNRYLASSEILIEEENLDPIAGVSLPGANLPSRITTEADVIRSARVVSAAFQALGEPVQKKLRESWQRQTGARGDFDAWAVEELQRGTDIRPTRESRVLHVSHTSPDPRLSAAFVNALVKAYIDTSKDLRLEPARQYNSFFDERTQQLRNRLYEAQQRASEFQRRNGITTMDEKMDVEDARLADLSAQVVGLQAKAGEAQRRRSEAAASPDRMEEVLKDTTVGALAAALSVQEAKQNELLERLGDRHPMVIESRAVTAGITQRLEAAKRRAATALEGSSKVLTSQLAERTKALEDQRKRVLERKALRDEAKLLQNEVDVARRAFDAVVERLNKTTLEKSAPQVTISVLKTATVPLLASSASLAGKASVGAVVGLLLALLGIWIAERRDRRLRAKDEVLAIGQPVLTVLGRRKPRSAAPGRLLFVRPGPALLTE</sequence>
<keyword evidence="1" id="KW-0175">Coiled coil</keyword>
<dbReference type="EMBL" id="JAEDAO010000001">
    <property type="protein sequence ID" value="MBK0391674.1"/>
    <property type="molecule type" value="Genomic_DNA"/>
</dbReference>
<evidence type="ECO:0000313" key="4">
    <source>
        <dbReference type="Proteomes" id="UP000617041"/>
    </source>
</evidence>
<accession>A0A934UPL1</accession>
<dbReference type="RefSeq" id="WP_200786476.1">
    <property type="nucleotide sequence ID" value="NZ_JAEDAO010000001.1"/>
</dbReference>
<dbReference type="InterPro" id="IPR050445">
    <property type="entry name" value="Bact_polysacc_biosynth/exp"/>
</dbReference>
<comment type="caution">
    <text evidence="3">The sequence shown here is derived from an EMBL/GenBank/DDBJ whole genome shotgun (WGS) entry which is preliminary data.</text>
</comment>
<dbReference type="PANTHER" id="PTHR32309">
    <property type="entry name" value="TYROSINE-PROTEIN KINASE"/>
    <property type="match status" value="1"/>
</dbReference>
<feature type="transmembrane region" description="Helical" evidence="2">
    <location>
        <begin position="402"/>
        <end position="420"/>
    </location>
</feature>
<evidence type="ECO:0000256" key="1">
    <source>
        <dbReference type="SAM" id="Coils"/>
    </source>
</evidence>
<name>A0A934UPL1_9BURK</name>
<dbReference type="Proteomes" id="UP000617041">
    <property type="component" value="Unassembled WGS sequence"/>
</dbReference>
<keyword evidence="2" id="KW-0472">Membrane</keyword>
<proteinExistence type="predicted"/>
<evidence type="ECO:0000313" key="3">
    <source>
        <dbReference type="EMBL" id="MBK0391674.1"/>
    </source>
</evidence>
<evidence type="ECO:0008006" key="5">
    <source>
        <dbReference type="Google" id="ProtNLM"/>
    </source>
</evidence>
<protein>
    <recommendedName>
        <fullName evidence="5">Chain length determinant protein EpsF</fullName>
    </recommendedName>
</protein>
<feature type="transmembrane region" description="Helical" evidence="2">
    <location>
        <begin position="12"/>
        <end position="36"/>
    </location>
</feature>
<feature type="coiled-coil region" evidence="1">
    <location>
        <begin position="181"/>
        <end position="238"/>
    </location>
</feature>